<keyword evidence="4 12" id="KW-0812">Transmembrane</keyword>
<dbReference type="GO" id="GO:0005789">
    <property type="term" value="C:endoplasmic reticulum membrane"/>
    <property type="evidence" value="ECO:0007669"/>
    <property type="project" value="UniProtKB-SubCell"/>
</dbReference>
<dbReference type="GO" id="GO:0016192">
    <property type="term" value="P:vesicle-mediated transport"/>
    <property type="evidence" value="ECO:0007669"/>
    <property type="project" value="UniProtKB-KW"/>
</dbReference>
<evidence type="ECO:0000256" key="4">
    <source>
        <dbReference type="ARBA" id="ARBA00022692"/>
    </source>
</evidence>
<dbReference type="InterPro" id="IPR000133">
    <property type="entry name" value="ER_ret_rcpt"/>
</dbReference>
<keyword evidence="9 12" id="KW-0472">Membrane</keyword>
<dbReference type="InParanoid" id="D7G6T5"/>
<evidence type="ECO:0000313" key="13">
    <source>
        <dbReference type="EMBL" id="CBJ25628.1"/>
    </source>
</evidence>
<keyword evidence="10" id="KW-0675">Receptor</keyword>
<dbReference type="GO" id="GO:0006621">
    <property type="term" value="P:protein retention in ER lumen"/>
    <property type="evidence" value="ECO:0007669"/>
    <property type="project" value="InterPro"/>
</dbReference>
<feature type="compositionally biased region" description="Gly residues" evidence="11">
    <location>
        <begin position="267"/>
        <end position="277"/>
    </location>
</feature>
<dbReference type="PANTHER" id="PTHR10585">
    <property type="entry name" value="ER LUMEN PROTEIN RETAINING RECEPTOR"/>
    <property type="match status" value="1"/>
</dbReference>
<keyword evidence="5" id="KW-0256">Endoplasmic reticulum</keyword>
<keyword evidence="3" id="KW-0813">Transport</keyword>
<dbReference type="Pfam" id="PF00810">
    <property type="entry name" value="ER_lumen_recept"/>
    <property type="match status" value="2"/>
</dbReference>
<evidence type="ECO:0000256" key="1">
    <source>
        <dbReference type="ARBA" id="ARBA00004477"/>
    </source>
</evidence>
<reference evidence="13 14" key="1">
    <citation type="journal article" date="2010" name="Nature">
        <title>The Ectocarpus genome and the independent evolution of multicellularity in brown algae.</title>
        <authorList>
            <person name="Cock J.M."/>
            <person name="Sterck L."/>
            <person name="Rouze P."/>
            <person name="Scornet D."/>
            <person name="Allen A.E."/>
            <person name="Amoutzias G."/>
            <person name="Anthouard V."/>
            <person name="Artiguenave F."/>
            <person name="Aury J.M."/>
            <person name="Badger J.H."/>
            <person name="Beszteri B."/>
            <person name="Billiau K."/>
            <person name="Bonnet E."/>
            <person name="Bothwell J.H."/>
            <person name="Bowler C."/>
            <person name="Boyen C."/>
            <person name="Brownlee C."/>
            <person name="Carrano C.J."/>
            <person name="Charrier B."/>
            <person name="Cho G.Y."/>
            <person name="Coelho S.M."/>
            <person name="Collen J."/>
            <person name="Corre E."/>
            <person name="Da Silva C."/>
            <person name="Delage L."/>
            <person name="Delaroque N."/>
            <person name="Dittami S.M."/>
            <person name="Doulbeau S."/>
            <person name="Elias M."/>
            <person name="Farnham G."/>
            <person name="Gachon C.M."/>
            <person name="Gschloessl B."/>
            <person name="Heesch S."/>
            <person name="Jabbari K."/>
            <person name="Jubin C."/>
            <person name="Kawai H."/>
            <person name="Kimura K."/>
            <person name="Kloareg B."/>
            <person name="Kupper F.C."/>
            <person name="Lang D."/>
            <person name="Le Bail A."/>
            <person name="Leblanc C."/>
            <person name="Lerouge P."/>
            <person name="Lohr M."/>
            <person name="Lopez P.J."/>
            <person name="Martens C."/>
            <person name="Maumus F."/>
            <person name="Michel G."/>
            <person name="Miranda-Saavedra D."/>
            <person name="Morales J."/>
            <person name="Moreau H."/>
            <person name="Motomura T."/>
            <person name="Nagasato C."/>
            <person name="Napoli C.A."/>
            <person name="Nelson D.R."/>
            <person name="Nyvall-Collen P."/>
            <person name="Peters A.F."/>
            <person name="Pommier C."/>
            <person name="Potin P."/>
            <person name="Poulain J."/>
            <person name="Quesneville H."/>
            <person name="Read B."/>
            <person name="Rensing S.A."/>
            <person name="Ritter A."/>
            <person name="Rousvoal S."/>
            <person name="Samanta M."/>
            <person name="Samson G."/>
            <person name="Schroeder D.C."/>
            <person name="Segurens B."/>
            <person name="Strittmatter M."/>
            <person name="Tonon T."/>
            <person name="Tregear J.W."/>
            <person name="Valentin K."/>
            <person name="von Dassow P."/>
            <person name="Yamagishi T."/>
            <person name="Van de Peer Y."/>
            <person name="Wincker P."/>
        </authorList>
    </citation>
    <scope>NUCLEOTIDE SEQUENCE [LARGE SCALE GENOMIC DNA]</scope>
    <source>
        <strain evidence="14">Ec32 / CCAP1310/4</strain>
    </source>
</reference>
<evidence type="ECO:0000256" key="7">
    <source>
        <dbReference type="ARBA" id="ARBA00022927"/>
    </source>
</evidence>
<feature type="transmembrane region" description="Helical" evidence="12">
    <location>
        <begin position="97"/>
        <end position="117"/>
    </location>
</feature>
<keyword evidence="8 12" id="KW-1133">Transmembrane helix</keyword>
<dbReference type="GO" id="GO:0015031">
    <property type="term" value="P:protein transport"/>
    <property type="evidence" value="ECO:0007669"/>
    <property type="project" value="UniProtKB-KW"/>
</dbReference>
<feature type="transmembrane region" description="Helical" evidence="12">
    <location>
        <begin position="129"/>
        <end position="147"/>
    </location>
</feature>
<evidence type="ECO:0000256" key="6">
    <source>
        <dbReference type="ARBA" id="ARBA00022892"/>
    </source>
</evidence>
<dbReference type="GO" id="GO:0046923">
    <property type="term" value="F:ER retention sequence binding"/>
    <property type="evidence" value="ECO:0007669"/>
    <property type="project" value="InterPro"/>
</dbReference>
<feature type="transmembrane region" description="Helical" evidence="12">
    <location>
        <begin position="20"/>
        <end position="43"/>
    </location>
</feature>
<dbReference type="AlphaFoldDB" id="D7G6T5"/>
<evidence type="ECO:0000256" key="12">
    <source>
        <dbReference type="SAM" id="Phobius"/>
    </source>
</evidence>
<organism evidence="13 14">
    <name type="scientific">Ectocarpus siliculosus</name>
    <name type="common">Brown alga</name>
    <name type="synonym">Conferva siliculosa</name>
    <dbReference type="NCBI Taxonomy" id="2880"/>
    <lineage>
        <taxon>Eukaryota</taxon>
        <taxon>Sar</taxon>
        <taxon>Stramenopiles</taxon>
        <taxon>Ochrophyta</taxon>
        <taxon>PX clade</taxon>
        <taxon>Phaeophyceae</taxon>
        <taxon>Ectocarpales</taxon>
        <taxon>Ectocarpaceae</taxon>
        <taxon>Ectocarpus</taxon>
    </lineage>
</organism>
<protein>
    <submittedName>
        <fullName evidence="13">Uncharacterized protein</fullName>
    </submittedName>
</protein>
<keyword evidence="7" id="KW-0653">Protein transport</keyword>
<evidence type="ECO:0000256" key="3">
    <source>
        <dbReference type="ARBA" id="ARBA00022448"/>
    </source>
</evidence>
<evidence type="ECO:0000256" key="11">
    <source>
        <dbReference type="SAM" id="MobiDB-lite"/>
    </source>
</evidence>
<evidence type="ECO:0000313" key="14">
    <source>
        <dbReference type="Proteomes" id="UP000002630"/>
    </source>
</evidence>
<dbReference type="EMBL" id="FN649727">
    <property type="protein sequence ID" value="CBJ25628.1"/>
    <property type="molecule type" value="Genomic_DNA"/>
</dbReference>
<comment type="subcellular location">
    <subcellularLocation>
        <location evidence="1">Endoplasmic reticulum membrane</location>
        <topology evidence="1">Multi-pass membrane protein</topology>
    </subcellularLocation>
</comment>
<dbReference type="Proteomes" id="UP000002630">
    <property type="component" value="Linkage Group LG02"/>
</dbReference>
<accession>D7G6T5</accession>
<evidence type="ECO:0000256" key="2">
    <source>
        <dbReference type="ARBA" id="ARBA00010120"/>
    </source>
</evidence>
<keyword evidence="6" id="KW-0931">ER-Golgi transport</keyword>
<comment type="similarity">
    <text evidence="2">Belongs to the ERD2 family.</text>
</comment>
<evidence type="ECO:0000256" key="5">
    <source>
        <dbReference type="ARBA" id="ARBA00022824"/>
    </source>
</evidence>
<dbReference type="eggNOG" id="KOG3106">
    <property type="taxonomic scope" value="Eukaryota"/>
</dbReference>
<evidence type="ECO:0000256" key="10">
    <source>
        <dbReference type="ARBA" id="ARBA00023170"/>
    </source>
</evidence>
<proteinExistence type="inferred from homology"/>
<evidence type="ECO:0000256" key="8">
    <source>
        <dbReference type="ARBA" id="ARBA00022989"/>
    </source>
</evidence>
<feature type="compositionally biased region" description="Basic and acidic residues" evidence="11">
    <location>
        <begin position="187"/>
        <end position="202"/>
    </location>
</feature>
<dbReference type="OrthoDB" id="7694678at2759"/>
<feature type="compositionally biased region" description="Basic and acidic residues" evidence="11">
    <location>
        <begin position="217"/>
        <end position="241"/>
    </location>
</feature>
<sequence length="286" mass="31670">MQELYLVVFLTRYLDLFFRFISVYNSVMKVVFIILTALTIGMFKYRPSLKASYDASLPYSQTSLVNFLWTFSEVLEPLALVPQLLVFRGSTDAGRLAWTYVTLMGAYRAFYILNWVYRSHYEYGYIHHPLVYAAGIIQTGMYLMFLVDRGVRVSPHLPPDETGDVDIMEPTSSARERLLPDQDTDTEPSRNRERGLDGEVHGRKLSGVADAASATSRRGEHQRGDETVSKIESVLSRERGQGRSVHASGKNAAEDTSSVETRTAAAAGGGGAAGGEMTGSQGVYLV</sequence>
<evidence type="ECO:0000256" key="9">
    <source>
        <dbReference type="ARBA" id="ARBA00023136"/>
    </source>
</evidence>
<dbReference type="EMBL" id="FN649035">
    <property type="protein sequence ID" value="CBJ25628.1"/>
    <property type="molecule type" value="Genomic_DNA"/>
</dbReference>
<dbReference type="STRING" id="2880.D7G6T5"/>
<feature type="region of interest" description="Disordered" evidence="11">
    <location>
        <begin position="157"/>
        <end position="286"/>
    </location>
</feature>
<name>D7G6T5_ECTSI</name>
<gene>
    <name evidence="13" type="ORF">Esi_0008_0001</name>
</gene>
<keyword evidence="14" id="KW-1185">Reference proteome</keyword>